<accession>A0A9Q3BGH0</accession>
<evidence type="ECO:0000313" key="3">
    <source>
        <dbReference type="Proteomes" id="UP000765509"/>
    </source>
</evidence>
<comment type="caution">
    <text evidence="2">The sequence shown here is derived from an EMBL/GenBank/DDBJ whole genome shotgun (WGS) entry which is preliminary data.</text>
</comment>
<keyword evidence="3" id="KW-1185">Reference proteome</keyword>
<reference evidence="2" key="1">
    <citation type="submission" date="2021-03" db="EMBL/GenBank/DDBJ databases">
        <title>Draft genome sequence of rust myrtle Austropuccinia psidii MF-1, a brazilian biotype.</title>
        <authorList>
            <person name="Quecine M.C."/>
            <person name="Pachon D.M.R."/>
            <person name="Bonatelli M.L."/>
            <person name="Correr F.H."/>
            <person name="Franceschini L.M."/>
            <person name="Leite T.F."/>
            <person name="Margarido G.R.A."/>
            <person name="Almeida C.A."/>
            <person name="Ferrarezi J.A."/>
            <person name="Labate C.A."/>
        </authorList>
    </citation>
    <scope>NUCLEOTIDE SEQUENCE</scope>
    <source>
        <strain evidence="2">MF-1</strain>
    </source>
</reference>
<evidence type="ECO:0000256" key="1">
    <source>
        <dbReference type="SAM" id="MobiDB-lite"/>
    </source>
</evidence>
<evidence type="ECO:0000313" key="2">
    <source>
        <dbReference type="EMBL" id="MBW0464475.1"/>
    </source>
</evidence>
<sequence length="129" mass="14584">MEAPSQIQVPQDVREEIPFFPQKTNSSRPSKPRETPSKANQSSLVASSTRQGSQGRPLDEETEGFSPRGTQREKIVVPRNSITISEEIFPELMIEHTFHTHDFGNNGPVNNKFTSAKLSQFMEWTHETS</sequence>
<feature type="region of interest" description="Disordered" evidence="1">
    <location>
        <begin position="1"/>
        <end position="73"/>
    </location>
</feature>
<proteinExistence type="predicted"/>
<feature type="compositionally biased region" description="Polar residues" evidence="1">
    <location>
        <begin position="37"/>
        <end position="54"/>
    </location>
</feature>
<dbReference type="AlphaFoldDB" id="A0A9Q3BGH0"/>
<organism evidence="2 3">
    <name type="scientific">Austropuccinia psidii MF-1</name>
    <dbReference type="NCBI Taxonomy" id="1389203"/>
    <lineage>
        <taxon>Eukaryota</taxon>
        <taxon>Fungi</taxon>
        <taxon>Dikarya</taxon>
        <taxon>Basidiomycota</taxon>
        <taxon>Pucciniomycotina</taxon>
        <taxon>Pucciniomycetes</taxon>
        <taxon>Pucciniales</taxon>
        <taxon>Sphaerophragmiaceae</taxon>
        <taxon>Austropuccinia</taxon>
    </lineage>
</organism>
<name>A0A9Q3BGH0_9BASI</name>
<protein>
    <submittedName>
        <fullName evidence="2">Uncharacterized protein</fullName>
    </submittedName>
</protein>
<gene>
    <name evidence="2" type="ORF">O181_004190</name>
</gene>
<dbReference type="Proteomes" id="UP000765509">
    <property type="component" value="Unassembled WGS sequence"/>
</dbReference>
<dbReference type="EMBL" id="AVOT02000788">
    <property type="protein sequence ID" value="MBW0464475.1"/>
    <property type="molecule type" value="Genomic_DNA"/>
</dbReference>